<protein>
    <recommendedName>
        <fullName evidence="3">DUF1499 domain-containing protein</fullName>
    </recommendedName>
</protein>
<evidence type="ECO:0008006" key="3">
    <source>
        <dbReference type="Google" id="ProtNLM"/>
    </source>
</evidence>
<keyword evidence="2" id="KW-1185">Reference proteome</keyword>
<dbReference type="InterPro" id="IPR010865">
    <property type="entry name" value="DUF1499"/>
</dbReference>
<evidence type="ECO:0000313" key="2">
    <source>
        <dbReference type="Proteomes" id="UP000193224"/>
    </source>
</evidence>
<dbReference type="RefSeq" id="WP_244900046.1">
    <property type="nucleotide sequence ID" value="NZ_FWXB01000007.1"/>
</dbReference>
<organism evidence="1 2">
    <name type="scientific">Roseovarius aestuarii</name>
    <dbReference type="NCBI Taxonomy" id="475083"/>
    <lineage>
        <taxon>Bacteria</taxon>
        <taxon>Pseudomonadati</taxon>
        <taxon>Pseudomonadota</taxon>
        <taxon>Alphaproteobacteria</taxon>
        <taxon>Rhodobacterales</taxon>
        <taxon>Roseobacteraceae</taxon>
        <taxon>Roseovarius</taxon>
    </lineage>
</organism>
<reference evidence="1 2" key="1">
    <citation type="submission" date="2017-03" db="EMBL/GenBank/DDBJ databases">
        <authorList>
            <person name="Afonso C.L."/>
            <person name="Miller P.J."/>
            <person name="Scott M.A."/>
            <person name="Spackman E."/>
            <person name="Goraichik I."/>
            <person name="Dimitrov K.M."/>
            <person name="Suarez D.L."/>
            <person name="Swayne D.E."/>
        </authorList>
    </citation>
    <scope>NUCLEOTIDE SEQUENCE [LARGE SCALE GENOMIC DNA]</scope>
    <source>
        <strain evidence="1 2">CECT 7745</strain>
    </source>
</reference>
<evidence type="ECO:0000313" key="1">
    <source>
        <dbReference type="EMBL" id="SMC12392.1"/>
    </source>
</evidence>
<proteinExistence type="predicted"/>
<dbReference type="Pfam" id="PF07386">
    <property type="entry name" value="DUF1499"/>
    <property type="match status" value="1"/>
</dbReference>
<dbReference type="AlphaFoldDB" id="A0A1X7BS05"/>
<dbReference type="EMBL" id="FWXB01000007">
    <property type="protein sequence ID" value="SMC12392.1"/>
    <property type="molecule type" value="Genomic_DNA"/>
</dbReference>
<dbReference type="Proteomes" id="UP000193224">
    <property type="component" value="Unassembled WGS sequence"/>
</dbReference>
<name>A0A1X7BS05_9RHOB</name>
<accession>A0A1X7BS05</accession>
<gene>
    <name evidence="1" type="ORF">ROA7745_02217</name>
</gene>
<sequence>MKWIGVSAAVLPLLVLALATYVRIAPTNVERWHRMPADLQVADLDNGAVRIIEAGTDDLVRLDTIIRGTARTQVLAGSVEAGMITYVTRSAAIGFPDYTTIRLRDGQIEIFGRARYGASDLGVNAARIDGWLDALAQRG</sequence>